<dbReference type="EMBL" id="HG793135">
    <property type="protein sequence ID" value="CRL18854.1"/>
    <property type="molecule type" value="Genomic_DNA"/>
</dbReference>
<protein>
    <submittedName>
        <fullName evidence="1">Str. FM013</fullName>
    </submittedName>
</protein>
<organism evidence="1 2">
    <name type="scientific">Penicillium camemberti (strain FM 013)</name>
    <dbReference type="NCBI Taxonomy" id="1429867"/>
    <lineage>
        <taxon>Eukaryota</taxon>
        <taxon>Fungi</taxon>
        <taxon>Dikarya</taxon>
        <taxon>Ascomycota</taxon>
        <taxon>Pezizomycotina</taxon>
        <taxon>Eurotiomycetes</taxon>
        <taxon>Eurotiomycetidae</taxon>
        <taxon>Eurotiales</taxon>
        <taxon>Aspergillaceae</taxon>
        <taxon>Penicillium</taxon>
    </lineage>
</organism>
<keyword evidence="2" id="KW-1185">Reference proteome</keyword>
<gene>
    <name evidence="1" type="ORF">PCAMFM013_S002g000724</name>
</gene>
<accession>A0A0G4NY07</accession>
<reference evidence="1 2" key="1">
    <citation type="journal article" date="2014" name="Nat. Commun.">
        <title>Multiple recent horizontal transfers of a large genomic region in cheese making fungi.</title>
        <authorList>
            <person name="Cheeseman K."/>
            <person name="Ropars J."/>
            <person name="Renault P."/>
            <person name="Dupont J."/>
            <person name="Gouzy J."/>
            <person name="Branca A."/>
            <person name="Abraham A.L."/>
            <person name="Ceppi M."/>
            <person name="Conseiller E."/>
            <person name="Debuchy R."/>
            <person name="Malagnac F."/>
            <person name="Goarin A."/>
            <person name="Silar P."/>
            <person name="Lacoste S."/>
            <person name="Sallet E."/>
            <person name="Bensimon A."/>
            <person name="Giraud T."/>
            <person name="Brygoo Y."/>
        </authorList>
    </citation>
    <scope>NUCLEOTIDE SEQUENCE [LARGE SCALE GENOMIC DNA]</scope>
    <source>
        <strain evidence="2">FM 013</strain>
    </source>
</reference>
<name>A0A0G4NY07_PENC3</name>
<evidence type="ECO:0000313" key="1">
    <source>
        <dbReference type="EMBL" id="CRL18854.1"/>
    </source>
</evidence>
<sequence>MLQCTRSQCTPGGGLVRILQSAFSQSDVCVLYRGPEGVNTDVIGQCGTRHRARTLNNLEISKTYIIDTENPIRVLTMFAQTIKMHL</sequence>
<proteinExistence type="predicted"/>
<evidence type="ECO:0000313" key="2">
    <source>
        <dbReference type="Proteomes" id="UP000053732"/>
    </source>
</evidence>
<dbReference type="Proteomes" id="UP000053732">
    <property type="component" value="Unassembled WGS sequence"/>
</dbReference>
<dbReference type="AlphaFoldDB" id="A0A0G4NY07"/>